<geneLocation type="plasmid" evidence="2">
    <name>pcme4a9i</name>
</geneLocation>
<evidence type="ECO:0000313" key="1">
    <source>
        <dbReference type="EMBL" id="ARU17587.1"/>
    </source>
</evidence>
<organism evidence="1 2">
    <name type="scientific">Croceicoccus marinus</name>
    <dbReference type="NCBI Taxonomy" id="450378"/>
    <lineage>
        <taxon>Bacteria</taxon>
        <taxon>Pseudomonadati</taxon>
        <taxon>Pseudomonadota</taxon>
        <taxon>Alphaproteobacteria</taxon>
        <taxon>Sphingomonadales</taxon>
        <taxon>Erythrobacteraceae</taxon>
        <taxon>Croceicoccus</taxon>
    </lineage>
</organism>
<accession>A0A1Z1FFW9</accession>
<keyword evidence="1" id="KW-0614">Plasmid</keyword>
<dbReference type="Proteomes" id="UP000195807">
    <property type="component" value="Plasmid pCME4A9I"/>
</dbReference>
<proteinExistence type="predicted"/>
<dbReference type="AlphaFoldDB" id="A0A1Z1FFW9"/>
<dbReference type="KEGG" id="cman:A9D14_14405"/>
<dbReference type="EMBL" id="CP019603">
    <property type="protein sequence ID" value="ARU17587.1"/>
    <property type="molecule type" value="Genomic_DNA"/>
</dbReference>
<protein>
    <submittedName>
        <fullName evidence="1">Uncharacterized protein</fullName>
    </submittedName>
</protein>
<keyword evidence="2" id="KW-1185">Reference proteome</keyword>
<name>A0A1Z1FFW9_9SPHN</name>
<reference evidence="1 2" key="1">
    <citation type="submission" date="2017-01" db="EMBL/GenBank/DDBJ databases">
        <title>Complete genome sequence of esterase-producing bacterium Croceicoccus marinus E4A9.</title>
        <authorList>
            <person name="Wu Y.-H."/>
            <person name="Cheng H."/>
            <person name="Xu L."/>
            <person name="Huo Y.-Y."/>
            <person name="Wang C.-S."/>
            <person name="Xu X.-W."/>
        </authorList>
    </citation>
    <scope>NUCLEOTIDE SEQUENCE [LARGE SCALE GENOMIC DNA]</scope>
    <source>
        <strain evidence="1 2">E4A9</strain>
        <plasmid evidence="2">Plasmid pcme4a9i</plasmid>
    </source>
</reference>
<evidence type="ECO:0000313" key="2">
    <source>
        <dbReference type="Proteomes" id="UP000195807"/>
    </source>
</evidence>
<gene>
    <name evidence="1" type="ORF">A9D14_14405</name>
</gene>
<sequence length="76" mass="8565">MQVERVDTGTVYACRLTLYQYLRKLVDHARVAAPQILDGGDVFVVMPVFANHQPDEMFVPGVRSVFIVSAIAPCWR</sequence>